<sequence>MDLIDAFTELEYDIYTKLGEWDPDHKYIKPSTKGDIRIMGGAYSDFDAAFIYIDVEPKILRNLMLTVKKLPDYTNQTKIDAEKEMAERINRFKANYFKS</sequence>
<gene>
    <name evidence="1" type="ORF">C943_04233</name>
</gene>
<name>M7XGH7_9BACT</name>
<protein>
    <submittedName>
        <fullName evidence="1">Uncharacterized protein</fullName>
    </submittedName>
</protein>
<evidence type="ECO:0000313" key="1">
    <source>
        <dbReference type="EMBL" id="EMS33914.1"/>
    </source>
</evidence>
<proteinExistence type="predicted"/>
<dbReference type="Proteomes" id="UP000010953">
    <property type="component" value="Unassembled WGS sequence"/>
</dbReference>
<organism evidence="1 2">
    <name type="scientific">Mariniradius saccharolyticus AK6</name>
    <dbReference type="NCBI Taxonomy" id="1239962"/>
    <lineage>
        <taxon>Bacteria</taxon>
        <taxon>Pseudomonadati</taxon>
        <taxon>Bacteroidota</taxon>
        <taxon>Cytophagia</taxon>
        <taxon>Cytophagales</taxon>
        <taxon>Cyclobacteriaceae</taxon>
        <taxon>Mariniradius</taxon>
    </lineage>
</organism>
<dbReference type="InParanoid" id="M7XGH7"/>
<keyword evidence="2" id="KW-1185">Reference proteome</keyword>
<accession>M7XGH7</accession>
<reference evidence="1" key="1">
    <citation type="submission" date="2013-01" db="EMBL/GenBank/DDBJ databases">
        <title>Genome assembly of Mariniradius saccharolyticus AK6.</title>
        <authorList>
            <person name="Vaidya B."/>
            <person name="Khatri I."/>
            <person name="Tanuku N.R.S."/>
            <person name="Subramanian S."/>
            <person name="Pinnaka A."/>
        </authorList>
    </citation>
    <scope>NUCLEOTIDE SEQUENCE [LARGE SCALE GENOMIC DNA]</scope>
    <source>
        <strain evidence="1">AK6</strain>
    </source>
</reference>
<dbReference type="STRING" id="1239962.C943_04233"/>
<dbReference type="AlphaFoldDB" id="M7XGH7"/>
<evidence type="ECO:0000313" key="2">
    <source>
        <dbReference type="Proteomes" id="UP000010953"/>
    </source>
</evidence>
<comment type="caution">
    <text evidence="1">The sequence shown here is derived from an EMBL/GenBank/DDBJ whole genome shotgun (WGS) entry which is preliminary data.</text>
</comment>
<dbReference type="EMBL" id="AMZY02000008">
    <property type="protein sequence ID" value="EMS33914.1"/>
    <property type="molecule type" value="Genomic_DNA"/>
</dbReference>